<keyword evidence="2" id="KW-1185">Reference proteome</keyword>
<accession>A0A9W6CVN0</accession>
<sequence>MSEMISDGNSAWSRRITVTWARNRDSHAATAVVRFDTDAPLNAPRIGNDGPVARSPVRVARIEGVADPALETGEGRS</sequence>
<evidence type="ECO:0000313" key="2">
    <source>
        <dbReference type="Proteomes" id="UP001144396"/>
    </source>
</evidence>
<dbReference type="Proteomes" id="UP001144396">
    <property type="component" value="Unassembled WGS sequence"/>
</dbReference>
<dbReference type="AlphaFoldDB" id="A0A9W6CVN0"/>
<organism evidence="1 2">
    <name type="scientific">Agromyces rhizosphaerae</name>
    <dbReference type="NCBI Taxonomy" id="88374"/>
    <lineage>
        <taxon>Bacteria</taxon>
        <taxon>Bacillati</taxon>
        <taxon>Actinomycetota</taxon>
        <taxon>Actinomycetes</taxon>
        <taxon>Micrococcales</taxon>
        <taxon>Microbacteriaceae</taxon>
        <taxon>Agromyces</taxon>
    </lineage>
</organism>
<protein>
    <submittedName>
        <fullName evidence="1">Uncharacterized protein</fullName>
    </submittedName>
</protein>
<proteinExistence type="predicted"/>
<reference evidence="1" key="1">
    <citation type="submission" date="2022-12" db="EMBL/GenBank/DDBJ databases">
        <title>Reference genome sequencing for broad-spectrum identification of bacterial and archaeal isolates by mass spectrometry.</title>
        <authorList>
            <person name="Sekiguchi Y."/>
            <person name="Tourlousse D.M."/>
        </authorList>
    </citation>
    <scope>NUCLEOTIDE SEQUENCE</scope>
    <source>
        <strain evidence="1">14</strain>
    </source>
</reference>
<comment type="caution">
    <text evidence="1">The sequence shown here is derived from an EMBL/GenBank/DDBJ whole genome shotgun (WGS) entry which is preliminary data.</text>
</comment>
<dbReference type="EMBL" id="BSDP01000001">
    <property type="protein sequence ID" value="GLI26901.1"/>
    <property type="molecule type" value="Genomic_DNA"/>
</dbReference>
<evidence type="ECO:0000313" key="1">
    <source>
        <dbReference type="EMBL" id="GLI26901.1"/>
    </source>
</evidence>
<name>A0A9W6CVN0_9MICO</name>
<gene>
    <name evidence="1" type="ORF">ARHIZOSPH14_11430</name>
</gene>